<keyword evidence="5 9" id="KW-0833">Ubl conjugation pathway</keyword>
<sequence length="317" mass="36210">MDDWSSLNRHPSVLTTFINKLGVQGCEIEEVYNLENLEDSKHVFGIVLIYSWSPNPIKESLFEDPDLCIMSTLDPKLSVQQGILTVLLNSEANIGPELSKFRNLVLPLSPKLRSVAMHNSAFIRTCNNTCTSSEKDLHFFTCFFPKKGKVVEVDGLACGPNYFGEGSEDDWLERTKHVLQEKLTIFSEYEVKFSILAVINNKIEVSENTLKTVEKQIAAIKKKTGGKVPDYDLEYYEGLPDDRQVLSSEMANKEELKAHHENTIKVEKEKNVNWAEENLRRKHDFTPFILSVLQKLHEKHQLTPLLEQAMKKKLSLS</sequence>
<dbReference type="PANTHER" id="PTHR10589">
    <property type="entry name" value="UBIQUITIN CARBOXYL-TERMINAL HYDROLASE"/>
    <property type="match status" value="1"/>
</dbReference>
<dbReference type="EMBL" id="MPUH01000984">
    <property type="protein sequence ID" value="OMJ71495.1"/>
    <property type="molecule type" value="Genomic_DNA"/>
</dbReference>
<comment type="similarity">
    <text evidence="2 8">Belongs to the peptidase C12 family.</text>
</comment>
<evidence type="ECO:0000256" key="8">
    <source>
        <dbReference type="PROSITE-ProRule" id="PRU01393"/>
    </source>
</evidence>
<keyword evidence="4" id="KW-0645">Protease</keyword>
<dbReference type="AlphaFoldDB" id="A0A1R2B498"/>
<comment type="caution">
    <text evidence="12">The sequence shown here is derived from an EMBL/GenBank/DDBJ whole genome shotgun (WGS) entry which is preliminary data.</text>
</comment>
<evidence type="ECO:0000256" key="10">
    <source>
        <dbReference type="SAM" id="Coils"/>
    </source>
</evidence>
<dbReference type="PROSITE" id="PS52048">
    <property type="entry name" value="UCH_DOMAIN"/>
    <property type="match status" value="1"/>
</dbReference>
<dbReference type="InterPro" id="IPR036959">
    <property type="entry name" value="Peptidase_C12_UCH_sf"/>
</dbReference>
<keyword evidence="10" id="KW-0175">Coiled coil</keyword>
<dbReference type="InterPro" id="IPR038765">
    <property type="entry name" value="Papain-like_cys_pep_sf"/>
</dbReference>
<proteinExistence type="inferred from homology"/>
<dbReference type="GO" id="GO:0006511">
    <property type="term" value="P:ubiquitin-dependent protein catabolic process"/>
    <property type="evidence" value="ECO:0007669"/>
    <property type="project" value="UniProtKB-UniRule"/>
</dbReference>
<dbReference type="Proteomes" id="UP000187209">
    <property type="component" value="Unassembled WGS sequence"/>
</dbReference>
<keyword evidence="7" id="KW-0788">Thiol protease</keyword>
<dbReference type="Gene3D" id="3.40.532.10">
    <property type="entry name" value="Peptidase C12, ubiquitin carboxyl-terminal hydrolase"/>
    <property type="match status" value="1"/>
</dbReference>
<dbReference type="PROSITE" id="PS52049">
    <property type="entry name" value="ULD"/>
    <property type="match status" value="1"/>
</dbReference>
<evidence type="ECO:0000256" key="9">
    <source>
        <dbReference type="PROSITE-ProRule" id="PRU01394"/>
    </source>
</evidence>
<evidence type="ECO:0000259" key="11">
    <source>
        <dbReference type="PROSITE" id="PS52048"/>
    </source>
</evidence>
<dbReference type="InterPro" id="IPR041507">
    <property type="entry name" value="UCH_C"/>
</dbReference>
<dbReference type="Pfam" id="PF18031">
    <property type="entry name" value="UCH_C"/>
    <property type="match status" value="1"/>
</dbReference>
<feature type="coiled-coil region" evidence="10">
    <location>
        <begin position="196"/>
        <end position="223"/>
    </location>
</feature>
<dbReference type="Pfam" id="PF01088">
    <property type="entry name" value="Peptidase_C12"/>
    <property type="match status" value="1"/>
</dbReference>
<dbReference type="InterPro" id="IPR001578">
    <property type="entry name" value="Peptidase_C12_UCH"/>
</dbReference>
<comment type="catalytic activity">
    <reaction evidence="1">
        <text>Thiol-dependent hydrolysis of ester, thioester, amide, peptide and isopeptide bonds formed by the C-terminal Gly of ubiquitin (a 76-residue protein attached to proteins as an intracellular targeting signal).</text>
        <dbReference type="EC" id="3.4.19.12"/>
    </reaction>
</comment>
<evidence type="ECO:0000256" key="3">
    <source>
        <dbReference type="ARBA" id="ARBA00012759"/>
    </source>
</evidence>
<accession>A0A1R2B498</accession>
<feature type="domain" description="UCH catalytic" evidence="11">
    <location>
        <begin position="3"/>
        <end position="200"/>
    </location>
</feature>
<evidence type="ECO:0000256" key="6">
    <source>
        <dbReference type="ARBA" id="ARBA00022801"/>
    </source>
</evidence>
<protein>
    <recommendedName>
        <fullName evidence="3">ubiquitinyl hydrolase 1</fullName>
        <ecNumber evidence="3">3.4.19.12</ecNumber>
    </recommendedName>
</protein>
<comment type="caution">
    <text evidence="8">Lacks conserved residue(s) required for the propagation of feature annotation.</text>
</comment>
<keyword evidence="13" id="KW-1185">Reference proteome</keyword>
<dbReference type="OrthoDB" id="1924260at2759"/>
<dbReference type="Gene3D" id="1.20.58.860">
    <property type="match status" value="1"/>
</dbReference>
<dbReference type="SUPFAM" id="SSF54001">
    <property type="entry name" value="Cysteine proteinases"/>
    <property type="match status" value="1"/>
</dbReference>
<reference evidence="12 13" key="1">
    <citation type="submission" date="2016-11" db="EMBL/GenBank/DDBJ databases">
        <title>The macronuclear genome of Stentor coeruleus: a giant cell with tiny introns.</title>
        <authorList>
            <person name="Slabodnick M."/>
            <person name="Ruby J.G."/>
            <person name="Reiff S.B."/>
            <person name="Swart E.C."/>
            <person name="Gosai S."/>
            <person name="Prabakaran S."/>
            <person name="Witkowska E."/>
            <person name="Larue G.E."/>
            <person name="Fisher S."/>
            <person name="Freeman R.M."/>
            <person name="Gunawardena J."/>
            <person name="Chu W."/>
            <person name="Stover N.A."/>
            <person name="Gregory B.D."/>
            <person name="Nowacki M."/>
            <person name="Derisi J."/>
            <person name="Roy S.W."/>
            <person name="Marshall W.F."/>
            <person name="Sood P."/>
        </authorList>
    </citation>
    <scope>NUCLEOTIDE SEQUENCE [LARGE SCALE GENOMIC DNA]</scope>
    <source>
        <strain evidence="12">WM001</strain>
    </source>
</reference>
<keyword evidence="6" id="KW-0378">Hydrolase</keyword>
<evidence type="ECO:0000313" key="12">
    <source>
        <dbReference type="EMBL" id="OMJ71495.1"/>
    </source>
</evidence>
<evidence type="ECO:0000256" key="1">
    <source>
        <dbReference type="ARBA" id="ARBA00000707"/>
    </source>
</evidence>
<evidence type="ECO:0000256" key="4">
    <source>
        <dbReference type="ARBA" id="ARBA00022670"/>
    </source>
</evidence>
<evidence type="ECO:0000256" key="7">
    <source>
        <dbReference type="ARBA" id="ARBA00022807"/>
    </source>
</evidence>
<dbReference type="GO" id="GO:0004843">
    <property type="term" value="F:cysteine-type deubiquitinase activity"/>
    <property type="evidence" value="ECO:0007669"/>
    <property type="project" value="UniProtKB-EC"/>
</dbReference>
<dbReference type="GO" id="GO:0016579">
    <property type="term" value="P:protein deubiquitination"/>
    <property type="evidence" value="ECO:0007669"/>
    <property type="project" value="TreeGrafter"/>
</dbReference>
<dbReference type="PANTHER" id="PTHR10589:SF16">
    <property type="entry name" value="UBIQUITIN CARBOXYL-TERMINAL HYDROLASE ISOZYME L5"/>
    <property type="match status" value="1"/>
</dbReference>
<evidence type="ECO:0000256" key="5">
    <source>
        <dbReference type="ARBA" id="ARBA00022786"/>
    </source>
</evidence>
<dbReference type="GO" id="GO:0005737">
    <property type="term" value="C:cytoplasm"/>
    <property type="evidence" value="ECO:0007669"/>
    <property type="project" value="TreeGrafter"/>
</dbReference>
<dbReference type="EC" id="3.4.19.12" evidence="3"/>
<evidence type="ECO:0000256" key="2">
    <source>
        <dbReference type="ARBA" id="ARBA00009326"/>
    </source>
</evidence>
<organism evidence="12 13">
    <name type="scientific">Stentor coeruleus</name>
    <dbReference type="NCBI Taxonomy" id="5963"/>
    <lineage>
        <taxon>Eukaryota</taxon>
        <taxon>Sar</taxon>
        <taxon>Alveolata</taxon>
        <taxon>Ciliophora</taxon>
        <taxon>Postciliodesmatophora</taxon>
        <taxon>Heterotrichea</taxon>
        <taxon>Heterotrichida</taxon>
        <taxon>Stentoridae</taxon>
        <taxon>Stentor</taxon>
    </lineage>
</organism>
<evidence type="ECO:0000313" key="13">
    <source>
        <dbReference type="Proteomes" id="UP000187209"/>
    </source>
</evidence>
<gene>
    <name evidence="12" type="ORF">SteCoe_30277</name>
</gene>
<name>A0A1R2B498_9CILI</name>